<feature type="modified residue" description="N6-(pyridoxal phosphate)lysine" evidence="4">
    <location>
        <position position="254"/>
    </location>
</feature>
<dbReference type="GO" id="GO:0030429">
    <property type="term" value="F:kynureninase activity"/>
    <property type="evidence" value="ECO:0007669"/>
    <property type="project" value="UniProtKB-UniRule"/>
</dbReference>
<comment type="catalytic activity">
    <reaction evidence="6">
        <text>3-hydroxy-L-kynurenine + H2O = 3-hydroxyanthranilate + L-alanine + H(+)</text>
        <dbReference type="Rhea" id="RHEA:25143"/>
        <dbReference type="ChEBI" id="CHEBI:15377"/>
        <dbReference type="ChEBI" id="CHEBI:15378"/>
        <dbReference type="ChEBI" id="CHEBI:36559"/>
        <dbReference type="ChEBI" id="CHEBI:57972"/>
        <dbReference type="ChEBI" id="CHEBI:58125"/>
        <dbReference type="EC" id="3.7.1.3"/>
    </reaction>
</comment>
<dbReference type="RefSeq" id="WP_089681694.1">
    <property type="nucleotide sequence ID" value="NZ_FNFO01000003.1"/>
</dbReference>
<dbReference type="Proteomes" id="UP000198510">
    <property type="component" value="Unassembled WGS sequence"/>
</dbReference>
<feature type="binding site" evidence="4">
    <location>
        <begin position="143"/>
        <end position="146"/>
    </location>
    <ligand>
        <name>pyridoxal 5'-phosphate</name>
        <dbReference type="ChEBI" id="CHEBI:597326"/>
    </ligand>
</feature>
<feature type="binding site" evidence="4">
    <location>
        <position position="312"/>
    </location>
    <ligand>
        <name>pyridoxal 5'-phosphate</name>
        <dbReference type="ChEBI" id="CHEBI:597326"/>
    </ligand>
</feature>
<evidence type="ECO:0000256" key="5">
    <source>
        <dbReference type="NCBIfam" id="TIGR01814"/>
    </source>
</evidence>
<dbReference type="PIRSF" id="PIRSF038800">
    <property type="entry name" value="KYNU"/>
    <property type="match status" value="1"/>
</dbReference>
<gene>
    <name evidence="4" type="primary">kynU</name>
    <name evidence="7" type="ORF">SAMN05421823_103707</name>
</gene>
<feature type="binding site" evidence="4">
    <location>
        <position position="228"/>
    </location>
    <ligand>
        <name>pyridoxal 5'-phosphate</name>
        <dbReference type="ChEBI" id="CHEBI:597326"/>
    </ligand>
</feature>
<dbReference type="PANTHER" id="PTHR14084">
    <property type="entry name" value="KYNURENINASE"/>
    <property type="match status" value="1"/>
</dbReference>
<dbReference type="Gene3D" id="3.40.640.10">
    <property type="entry name" value="Type I PLP-dependent aspartate aminotransferase-like (Major domain)"/>
    <property type="match status" value="1"/>
</dbReference>
<dbReference type="AlphaFoldDB" id="A0A1G9F8Q0"/>
<dbReference type="SUPFAM" id="SSF53383">
    <property type="entry name" value="PLP-dependent transferases"/>
    <property type="match status" value="1"/>
</dbReference>
<dbReference type="Gene3D" id="3.90.1150.10">
    <property type="entry name" value="Aspartate Aminotransferase, domain 1"/>
    <property type="match status" value="1"/>
</dbReference>
<comment type="caution">
    <text evidence="4">Lacks conserved residue(s) required for the propagation of feature annotation.</text>
</comment>
<dbReference type="GO" id="GO:0097053">
    <property type="term" value="P:L-kynurenine catabolic process"/>
    <property type="evidence" value="ECO:0007669"/>
    <property type="project" value="UniProtKB-UniRule"/>
</dbReference>
<accession>A0A1G9F8Q0</accession>
<comment type="function">
    <text evidence="4 6">Catalyzes the cleavage of L-kynurenine (L-Kyn) and L-3-hydroxykynurenine (L-3OHKyn) into anthranilic acid (AA) and 3-hydroxyanthranilic acid (3-OHAA), respectively.</text>
</comment>
<dbReference type="EMBL" id="FNFO01000003">
    <property type="protein sequence ID" value="SDK84735.1"/>
    <property type="molecule type" value="Genomic_DNA"/>
</dbReference>
<feature type="binding site" evidence="4">
    <location>
        <position position="111"/>
    </location>
    <ligand>
        <name>pyridoxal 5'-phosphate</name>
        <dbReference type="ChEBI" id="CHEBI:597326"/>
    </ligand>
</feature>
<evidence type="ECO:0000256" key="6">
    <source>
        <dbReference type="PIRNR" id="PIRNR038800"/>
    </source>
</evidence>
<dbReference type="GO" id="GO:0009435">
    <property type="term" value="P:NAD+ biosynthetic process"/>
    <property type="evidence" value="ECO:0007669"/>
    <property type="project" value="UniProtKB-UniRule"/>
</dbReference>
<dbReference type="InterPro" id="IPR015422">
    <property type="entry name" value="PyrdxlP-dep_Trfase_small"/>
</dbReference>
<dbReference type="GO" id="GO:0043420">
    <property type="term" value="P:anthranilate metabolic process"/>
    <property type="evidence" value="ECO:0007669"/>
    <property type="project" value="TreeGrafter"/>
</dbReference>
<organism evidence="7 8">
    <name type="scientific">Catalinimonas alkaloidigena</name>
    <dbReference type="NCBI Taxonomy" id="1075417"/>
    <lineage>
        <taxon>Bacteria</taxon>
        <taxon>Pseudomonadati</taxon>
        <taxon>Bacteroidota</taxon>
        <taxon>Cytophagia</taxon>
        <taxon>Cytophagales</taxon>
        <taxon>Catalimonadaceae</taxon>
        <taxon>Catalinimonas</taxon>
    </lineage>
</organism>
<dbReference type="UniPathway" id="UPA00334">
    <property type="reaction ID" value="UER00455"/>
</dbReference>
<reference evidence="7 8" key="1">
    <citation type="submission" date="2016-10" db="EMBL/GenBank/DDBJ databases">
        <authorList>
            <person name="de Groot N.N."/>
        </authorList>
    </citation>
    <scope>NUCLEOTIDE SEQUENCE [LARGE SCALE GENOMIC DNA]</scope>
    <source>
        <strain evidence="7 8">DSM 25186</strain>
    </source>
</reference>
<dbReference type="FunFam" id="3.40.640.10:FF:000031">
    <property type="entry name" value="Kynureninase"/>
    <property type="match status" value="1"/>
</dbReference>
<comment type="cofactor">
    <cofactor evidence="4 6">
        <name>pyridoxal 5'-phosphate</name>
        <dbReference type="ChEBI" id="CHEBI:597326"/>
    </cofactor>
</comment>
<evidence type="ECO:0000256" key="4">
    <source>
        <dbReference type="HAMAP-Rule" id="MF_01970"/>
    </source>
</evidence>
<proteinExistence type="inferred from homology"/>
<comment type="pathway">
    <text evidence="4 6">Amino-acid degradation; L-kynurenine degradation; L-alanine and anthranilate from L-kynurenine: step 1/1.</text>
</comment>
<sequence>MSVTTHAFQNTLAYAQQCDAHDPLHRFRAEFHLPQHAGKPALYFCGNSLGLQPKSARAAVEQELDDWARLGVEGHFQGKNPWLYYHKLLQEPAARLVGAEPDEVVVMNSLTVNLHLMLISFYQPHREANGTRRFRILVEGGAFPSDQYALESQARLHGLDPDEAIVEVHPRTGEHTLRTEDLLATIARYGDELALVMMGGVNYYTGQCYDMAAITEAAHRVGAYAGFDLAHAAGNVVLRLHDWGVDFAVWCSYKYLNSGPGGTSGTFVHARHARNKELPRLAGWWGHNEAERFLMQKGFQPMPGAAGWQLSNAQIFPMAIHKASLEVFEAAGGMEALRAKSERLTGYLEFLLRDYQEHAARHRPAKALPEVQIITPSNPAERGCQLSLLVPEGGRALFQRLTERGVVADWREPDVIRVAPVPLYNTFEEVYTFVQLFYELWPDSVA</sequence>
<dbReference type="GO" id="GO:0019805">
    <property type="term" value="P:quinolinate biosynthetic process"/>
    <property type="evidence" value="ECO:0007669"/>
    <property type="project" value="UniProtKB-UniRule"/>
</dbReference>
<dbReference type="GO" id="GO:0030170">
    <property type="term" value="F:pyridoxal phosphate binding"/>
    <property type="evidence" value="ECO:0007669"/>
    <property type="project" value="UniProtKB-UniRule"/>
</dbReference>
<comment type="subunit">
    <text evidence="4 6">Homodimer.</text>
</comment>
<dbReference type="InterPro" id="IPR015421">
    <property type="entry name" value="PyrdxlP-dep_Trfase_major"/>
</dbReference>
<dbReference type="NCBIfam" id="TIGR01814">
    <property type="entry name" value="kynureninase"/>
    <property type="match status" value="1"/>
</dbReference>
<evidence type="ECO:0000313" key="8">
    <source>
        <dbReference type="Proteomes" id="UP000198510"/>
    </source>
</evidence>
<feature type="binding site" evidence="4">
    <location>
        <position position="231"/>
    </location>
    <ligand>
        <name>pyridoxal 5'-phosphate</name>
        <dbReference type="ChEBI" id="CHEBI:597326"/>
    </ligand>
</feature>
<dbReference type="HAMAP" id="MF_01970">
    <property type="entry name" value="Kynureninase"/>
    <property type="match status" value="1"/>
</dbReference>
<keyword evidence="3 4" id="KW-0663">Pyridoxal phosphate</keyword>
<keyword evidence="8" id="KW-1185">Reference proteome</keyword>
<dbReference type="GO" id="GO:0019441">
    <property type="term" value="P:L-tryptophan catabolic process to kynurenine"/>
    <property type="evidence" value="ECO:0007669"/>
    <property type="project" value="TreeGrafter"/>
</dbReference>
<dbReference type="Pfam" id="PF22580">
    <property type="entry name" value="KYNU_C"/>
    <property type="match status" value="1"/>
</dbReference>
<comment type="similarity">
    <text evidence="4 6">Belongs to the kynureninase family.</text>
</comment>
<comment type="catalytic activity">
    <reaction evidence="4 6">
        <text>L-kynurenine + H2O = anthranilate + L-alanine + H(+)</text>
        <dbReference type="Rhea" id="RHEA:16813"/>
        <dbReference type="ChEBI" id="CHEBI:15377"/>
        <dbReference type="ChEBI" id="CHEBI:15378"/>
        <dbReference type="ChEBI" id="CHEBI:16567"/>
        <dbReference type="ChEBI" id="CHEBI:57959"/>
        <dbReference type="ChEBI" id="CHEBI:57972"/>
        <dbReference type="EC" id="3.7.1.3"/>
    </reaction>
</comment>
<dbReference type="OrthoDB" id="9812626at2"/>
<protein>
    <recommendedName>
        <fullName evidence="4 5">Kynureninase</fullName>
        <ecNumber evidence="4 5">3.7.1.3</ecNumber>
    </recommendedName>
    <alternativeName>
        <fullName evidence="4">L-kynurenine hydrolase</fullName>
    </alternativeName>
</protein>
<dbReference type="UniPathway" id="UPA00253">
    <property type="reaction ID" value="UER00329"/>
</dbReference>
<evidence type="ECO:0000256" key="1">
    <source>
        <dbReference type="ARBA" id="ARBA00022642"/>
    </source>
</evidence>
<feature type="binding site" evidence="4">
    <location>
        <position position="284"/>
    </location>
    <ligand>
        <name>pyridoxal 5'-phosphate</name>
        <dbReference type="ChEBI" id="CHEBI:597326"/>
    </ligand>
</feature>
<keyword evidence="2 4" id="KW-0378">Hydrolase</keyword>
<evidence type="ECO:0000313" key="7">
    <source>
        <dbReference type="EMBL" id="SDK84735.1"/>
    </source>
</evidence>
<keyword evidence="1 4" id="KW-0662">Pyridine nucleotide biosynthesis</keyword>
<name>A0A1G9F8Q0_9BACT</name>
<dbReference type="InterPro" id="IPR010111">
    <property type="entry name" value="Kynureninase"/>
</dbReference>
<feature type="binding site" evidence="4">
    <location>
        <position position="110"/>
    </location>
    <ligand>
        <name>pyridoxal 5'-phosphate</name>
        <dbReference type="ChEBI" id="CHEBI:597326"/>
    </ligand>
</feature>
<comment type="pathway">
    <text evidence="4 6">Cofactor biosynthesis; NAD(+) biosynthesis; quinolinate from L-kynurenine: step 2/3.</text>
</comment>
<dbReference type="STRING" id="1075417.SAMN05421823_103707"/>
<dbReference type="EC" id="3.7.1.3" evidence="4 5"/>
<dbReference type="InterPro" id="IPR015424">
    <property type="entry name" value="PyrdxlP-dep_Trfase"/>
</dbReference>
<evidence type="ECO:0000256" key="2">
    <source>
        <dbReference type="ARBA" id="ARBA00022801"/>
    </source>
</evidence>
<evidence type="ECO:0000256" key="3">
    <source>
        <dbReference type="ARBA" id="ARBA00022898"/>
    </source>
</evidence>
<feature type="binding site" evidence="4">
    <location>
        <position position="253"/>
    </location>
    <ligand>
        <name>pyridoxal 5'-phosphate</name>
        <dbReference type="ChEBI" id="CHEBI:597326"/>
    </ligand>
</feature>
<dbReference type="PANTHER" id="PTHR14084:SF0">
    <property type="entry name" value="KYNURENINASE"/>
    <property type="match status" value="1"/>
</dbReference>
<dbReference type="GO" id="GO:0005737">
    <property type="term" value="C:cytoplasm"/>
    <property type="evidence" value="ECO:0007669"/>
    <property type="project" value="UniProtKB-UniRule"/>
</dbReference>